<sequence length="128" mass="13829">MAAVSAIGAATITLQRDVVGLRKESALKTTSSAPDSVAVGAHASRSNHGVRAQQVENRPIRPAVSFPLFPRNMEAYSGVSGKSTVPLVVLAQELEAEEEIQRKEKKVPIPALNIVMRSDLGVVMERRW</sequence>
<accession>A0ABD1XPJ4</accession>
<evidence type="ECO:0000313" key="3">
    <source>
        <dbReference type="Proteomes" id="UP001605036"/>
    </source>
</evidence>
<keyword evidence="3" id="KW-1185">Reference proteome</keyword>
<dbReference type="EMBL" id="JBHFFA010000007">
    <property type="protein sequence ID" value="KAL2610845.1"/>
    <property type="molecule type" value="Genomic_DNA"/>
</dbReference>
<comment type="caution">
    <text evidence="2">The sequence shown here is derived from an EMBL/GenBank/DDBJ whole genome shotgun (WGS) entry which is preliminary data.</text>
</comment>
<name>A0ABD1XPJ4_9MARC</name>
<protein>
    <submittedName>
        <fullName evidence="2">Uncharacterized protein</fullName>
    </submittedName>
</protein>
<gene>
    <name evidence="2" type="ORF">R1flu_022537</name>
</gene>
<dbReference type="AlphaFoldDB" id="A0ABD1XPJ4"/>
<dbReference type="Proteomes" id="UP001605036">
    <property type="component" value="Unassembled WGS sequence"/>
</dbReference>
<reference evidence="2 3" key="1">
    <citation type="submission" date="2024-09" db="EMBL/GenBank/DDBJ databases">
        <title>Chromosome-scale assembly of Riccia fluitans.</title>
        <authorList>
            <person name="Paukszto L."/>
            <person name="Sawicki J."/>
            <person name="Karawczyk K."/>
            <person name="Piernik-Szablinska J."/>
            <person name="Szczecinska M."/>
            <person name="Mazdziarz M."/>
        </authorList>
    </citation>
    <scope>NUCLEOTIDE SEQUENCE [LARGE SCALE GENOMIC DNA]</scope>
    <source>
        <strain evidence="2">Rf_01</strain>
        <tissue evidence="2">Aerial parts of the thallus</tissue>
    </source>
</reference>
<proteinExistence type="predicted"/>
<feature type="region of interest" description="Disordered" evidence="1">
    <location>
        <begin position="30"/>
        <end position="56"/>
    </location>
</feature>
<organism evidence="2 3">
    <name type="scientific">Riccia fluitans</name>
    <dbReference type="NCBI Taxonomy" id="41844"/>
    <lineage>
        <taxon>Eukaryota</taxon>
        <taxon>Viridiplantae</taxon>
        <taxon>Streptophyta</taxon>
        <taxon>Embryophyta</taxon>
        <taxon>Marchantiophyta</taxon>
        <taxon>Marchantiopsida</taxon>
        <taxon>Marchantiidae</taxon>
        <taxon>Marchantiales</taxon>
        <taxon>Ricciaceae</taxon>
        <taxon>Riccia</taxon>
    </lineage>
</organism>
<evidence type="ECO:0000313" key="2">
    <source>
        <dbReference type="EMBL" id="KAL2610845.1"/>
    </source>
</evidence>
<evidence type="ECO:0000256" key="1">
    <source>
        <dbReference type="SAM" id="MobiDB-lite"/>
    </source>
</evidence>